<comment type="caution">
    <text evidence="2">The sequence shown here is derived from an EMBL/GenBank/DDBJ whole genome shotgun (WGS) entry which is preliminary data.</text>
</comment>
<sequence>MYVDAPNQVIEAASGVRYAYRRTGAAGPPSPPLLLLQHYRGTLDGWDPALIDALAAERDVITLDNAGVGLSTGQACRTVRDLARDTLAFMDALGLRQADVLGYSMGGFTAQEMALLRPSAVRRLVLAATAPRGGPGIEGYPEDIVAHTGVDRLNIQDYLYAFFNHTETSQRSGLGFVGRYIEREEDRDLPVPAGVRAAQYEAVVEWGVPDPAALERLSAVTHPTFVAGGDNDRVIPSSAAHLLGGLLPRARVKVYPDSGHGFLFQHHEEFARDVRDFLR</sequence>
<dbReference type="Proteomes" id="UP000630718">
    <property type="component" value="Unassembled WGS sequence"/>
</dbReference>
<keyword evidence="3" id="KW-1185">Reference proteome</keyword>
<keyword evidence="2" id="KW-0378">Hydrolase</keyword>
<dbReference type="InterPro" id="IPR050471">
    <property type="entry name" value="AB_hydrolase"/>
</dbReference>
<dbReference type="EMBL" id="BNBI01000008">
    <property type="protein sequence ID" value="GHF11596.1"/>
    <property type="molecule type" value="Genomic_DNA"/>
</dbReference>
<evidence type="ECO:0000313" key="2">
    <source>
        <dbReference type="EMBL" id="GHF11596.1"/>
    </source>
</evidence>
<dbReference type="Pfam" id="PF00561">
    <property type="entry name" value="Abhydrolase_1"/>
    <property type="match status" value="1"/>
</dbReference>
<organism evidence="2 3">
    <name type="scientific">Streptomyces fumanus</name>
    <dbReference type="NCBI Taxonomy" id="67302"/>
    <lineage>
        <taxon>Bacteria</taxon>
        <taxon>Bacillati</taxon>
        <taxon>Actinomycetota</taxon>
        <taxon>Actinomycetes</taxon>
        <taxon>Kitasatosporales</taxon>
        <taxon>Streptomycetaceae</taxon>
        <taxon>Streptomyces</taxon>
    </lineage>
</organism>
<evidence type="ECO:0000313" key="3">
    <source>
        <dbReference type="Proteomes" id="UP000630718"/>
    </source>
</evidence>
<dbReference type="PANTHER" id="PTHR43433">
    <property type="entry name" value="HYDROLASE, ALPHA/BETA FOLD FAMILY PROTEIN"/>
    <property type="match status" value="1"/>
</dbReference>
<proteinExistence type="predicted"/>
<dbReference type="InterPro" id="IPR029058">
    <property type="entry name" value="AB_hydrolase_fold"/>
</dbReference>
<reference evidence="2" key="1">
    <citation type="journal article" date="2014" name="Int. J. Syst. Evol. Microbiol.">
        <title>Complete genome sequence of Corynebacterium casei LMG S-19264T (=DSM 44701T), isolated from a smear-ripened cheese.</title>
        <authorList>
            <consortium name="US DOE Joint Genome Institute (JGI-PGF)"/>
            <person name="Walter F."/>
            <person name="Albersmeier A."/>
            <person name="Kalinowski J."/>
            <person name="Ruckert C."/>
        </authorList>
    </citation>
    <scope>NUCLEOTIDE SEQUENCE</scope>
    <source>
        <strain evidence="2">JCM 4477</strain>
    </source>
</reference>
<dbReference type="Gene3D" id="3.40.50.1820">
    <property type="entry name" value="alpha/beta hydrolase"/>
    <property type="match status" value="1"/>
</dbReference>
<evidence type="ECO:0000259" key="1">
    <source>
        <dbReference type="Pfam" id="PF00561"/>
    </source>
</evidence>
<dbReference type="RefSeq" id="WP_190205786.1">
    <property type="nucleotide sequence ID" value="NZ_BNBI01000008.1"/>
</dbReference>
<name>A0A919AKC0_9ACTN</name>
<dbReference type="SUPFAM" id="SSF53474">
    <property type="entry name" value="alpha/beta-Hydrolases"/>
    <property type="match status" value="1"/>
</dbReference>
<protein>
    <submittedName>
        <fullName evidence="2">Alpha/beta hydrolase</fullName>
    </submittedName>
</protein>
<accession>A0A919AKC0</accession>
<gene>
    <name evidence="2" type="ORF">GCM10018772_40900</name>
</gene>
<dbReference type="GO" id="GO:0016787">
    <property type="term" value="F:hydrolase activity"/>
    <property type="evidence" value="ECO:0007669"/>
    <property type="project" value="UniProtKB-KW"/>
</dbReference>
<dbReference type="PRINTS" id="PR00111">
    <property type="entry name" value="ABHYDROLASE"/>
</dbReference>
<feature type="domain" description="AB hydrolase-1" evidence="1">
    <location>
        <begin position="31"/>
        <end position="266"/>
    </location>
</feature>
<dbReference type="AlphaFoldDB" id="A0A919AKC0"/>
<reference evidence="2" key="2">
    <citation type="submission" date="2020-09" db="EMBL/GenBank/DDBJ databases">
        <authorList>
            <person name="Sun Q."/>
            <person name="Ohkuma M."/>
        </authorList>
    </citation>
    <scope>NUCLEOTIDE SEQUENCE</scope>
    <source>
        <strain evidence="2">JCM 4477</strain>
    </source>
</reference>
<dbReference type="PANTHER" id="PTHR43433:SF5">
    <property type="entry name" value="AB HYDROLASE-1 DOMAIN-CONTAINING PROTEIN"/>
    <property type="match status" value="1"/>
</dbReference>
<dbReference type="InterPro" id="IPR000073">
    <property type="entry name" value="AB_hydrolase_1"/>
</dbReference>